<proteinExistence type="predicted"/>
<evidence type="ECO:0000313" key="3">
    <source>
        <dbReference type="EMBL" id="KAI5316368.1"/>
    </source>
</evidence>
<accession>A0AAD4V127</accession>
<keyword evidence="4" id="KW-1185">Reference proteome</keyword>
<comment type="caution">
    <text evidence="3">The sequence shown here is derived from an EMBL/GenBank/DDBJ whole genome shotgun (WGS) entry which is preliminary data.</text>
</comment>
<reference evidence="3 4" key="1">
    <citation type="journal article" date="2022" name="G3 (Bethesda)">
        <title>Whole-genome sequence and methylome profiling of the almond [Prunus dulcis (Mill.) D.A. Webb] cultivar 'Nonpareil'.</title>
        <authorList>
            <person name="D'Amico-Willman K.M."/>
            <person name="Ouma W.Z."/>
            <person name="Meulia T."/>
            <person name="Sideli G.M."/>
            <person name="Gradziel T.M."/>
            <person name="Fresnedo-Ramirez J."/>
        </authorList>
    </citation>
    <scope>NUCLEOTIDE SEQUENCE [LARGE SCALE GENOMIC DNA]</scope>
    <source>
        <strain evidence="3">Clone GOH B32 T37-40</strain>
    </source>
</reference>
<evidence type="ECO:0008006" key="5">
    <source>
        <dbReference type="Google" id="ProtNLM"/>
    </source>
</evidence>
<dbReference type="Proteomes" id="UP001054821">
    <property type="component" value="Chromosome 7"/>
</dbReference>
<dbReference type="InterPro" id="IPR011990">
    <property type="entry name" value="TPR-like_helical_dom_sf"/>
</dbReference>
<dbReference type="InterPro" id="IPR046960">
    <property type="entry name" value="PPR_At4g14850-like_plant"/>
</dbReference>
<dbReference type="PANTHER" id="PTHR47926">
    <property type="entry name" value="PENTATRICOPEPTIDE REPEAT-CONTAINING PROTEIN"/>
    <property type="match status" value="1"/>
</dbReference>
<dbReference type="Pfam" id="PF01535">
    <property type="entry name" value="PPR"/>
    <property type="match status" value="2"/>
</dbReference>
<dbReference type="EMBL" id="JAJFAZ020000007">
    <property type="protein sequence ID" value="KAI5316368.1"/>
    <property type="molecule type" value="Genomic_DNA"/>
</dbReference>
<dbReference type="GO" id="GO:0003723">
    <property type="term" value="F:RNA binding"/>
    <property type="evidence" value="ECO:0007669"/>
    <property type="project" value="InterPro"/>
</dbReference>
<dbReference type="GO" id="GO:0009451">
    <property type="term" value="P:RNA modification"/>
    <property type="evidence" value="ECO:0007669"/>
    <property type="project" value="InterPro"/>
</dbReference>
<protein>
    <recommendedName>
        <fullName evidence="5">Pentatricopeptide repeat-containing protein</fullName>
    </recommendedName>
</protein>
<dbReference type="PROSITE" id="PS51375">
    <property type="entry name" value="PPR"/>
    <property type="match status" value="1"/>
</dbReference>
<evidence type="ECO:0000256" key="1">
    <source>
        <dbReference type="ARBA" id="ARBA00022737"/>
    </source>
</evidence>
<organism evidence="3 4">
    <name type="scientific">Prunus dulcis</name>
    <name type="common">Almond</name>
    <name type="synonym">Amygdalus dulcis</name>
    <dbReference type="NCBI Taxonomy" id="3755"/>
    <lineage>
        <taxon>Eukaryota</taxon>
        <taxon>Viridiplantae</taxon>
        <taxon>Streptophyta</taxon>
        <taxon>Embryophyta</taxon>
        <taxon>Tracheophyta</taxon>
        <taxon>Spermatophyta</taxon>
        <taxon>Magnoliopsida</taxon>
        <taxon>eudicotyledons</taxon>
        <taxon>Gunneridae</taxon>
        <taxon>Pentapetalae</taxon>
        <taxon>rosids</taxon>
        <taxon>fabids</taxon>
        <taxon>Rosales</taxon>
        <taxon>Rosaceae</taxon>
        <taxon>Amygdaloideae</taxon>
        <taxon>Amygdaleae</taxon>
        <taxon>Prunus</taxon>
    </lineage>
</organism>
<feature type="repeat" description="PPR" evidence="2">
    <location>
        <begin position="144"/>
        <end position="178"/>
    </location>
</feature>
<evidence type="ECO:0000256" key="2">
    <source>
        <dbReference type="PROSITE-ProRule" id="PRU00708"/>
    </source>
</evidence>
<dbReference type="PANTHER" id="PTHR47926:SF347">
    <property type="entry name" value="PENTATRICOPEPTIDE REPEAT-CONTAINING PROTEIN"/>
    <property type="match status" value="1"/>
</dbReference>
<evidence type="ECO:0000313" key="4">
    <source>
        <dbReference type="Proteomes" id="UP001054821"/>
    </source>
</evidence>
<gene>
    <name evidence="3" type="ORF">L3X38_036075</name>
</gene>
<dbReference type="NCBIfam" id="TIGR00756">
    <property type="entry name" value="PPR"/>
    <property type="match status" value="1"/>
</dbReference>
<sequence>MPPPPPGGLIPFYANPLEACSSSKNLQTLKHLHAKSIRLCISRHDFIRTKLIFSYASCAQLNQANLLFSCNRQPTFLFNTLIRAHSSQGFFSQSLSIFIRMLAAIKAFDRHTLPVVPKSCAGLLELRLGKQVHRAILVNGFALDSVSLNALISMCAKCGDLAGTRKVFDRMLIRNEISWFAILAGYGMHGVFGQGGTGGGGRGVGLGMTVEPDEALWGALLGSCRIHGKVEVAERVEQMLYGRRLAVASLSGIYSEVLAKGHQ</sequence>
<name>A0AAD4V127_PRUDU</name>
<dbReference type="InterPro" id="IPR002885">
    <property type="entry name" value="PPR_rpt"/>
</dbReference>
<keyword evidence="1" id="KW-0677">Repeat</keyword>
<dbReference type="Gene3D" id="1.25.40.10">
    <property type="entry name" value="Tetratricopeptide repeat domain"/>
    <property type="match status" value="1"/>
</dbReference>
<dbReference type="AlphaFoldDB" id="A0AAD4V127"/>